<dbReference type="HOGENOM" id="CLU_029307_1_3_1"/>
<dbReference type="Proteomes" id="UP000011115">
    <property type="component" value="Unassembled WGS sequence"/>
</dbReference>
<dbReference type="AlphaFoldDB" id="M1D9P6"/>
<dbReference type="GO" id="GO:0009579">
    <property type="term" value="C:thylakoid"/>
    <property type="evidence" value="ECO:0000318"/>
    <property type="project" value="GO_Central"/>
</dbReference>
<name>M1D9P6_SOLTU</name>
<feature type="compositionally biased region" description="Low complexity" evidence="1">
    <location>
        <begin position="61"/>
        <end position="70"/>
    </location>
</feature>
<dbReference type="PANTHER" id="PTHR33180:SF31">
    <property type="entry name" value="POLYPROTEIN PROTEIN"/>
    <property type="match status" value="1"/>
</dbReference>
<dbReference type="PANTHER" id="PTHR33180">
    <property type="entry name" value="PHOTOSYSTEM II CP43 REACTION CENTER PROTEIN"/>
    <property type="match status" value="1"/>
</dbReference>
<evidence type="ECO:0000256" key="1">
    <source>
        <dbReference type="SAM" id="MobiDB-lite"/>
    </source>
</evidence>
<accession>M1D9P6</accession>
<feature type="region of interest" description="Disordered" evidence="1">
    <location>
        <begin position="1"/>
        <end position="76"/>
    </location>
</feature>
<organism evidence="3 4">
    <name type="scientific">Solanum tuberosum</name>
    <name type="common">Potato</name>
    <dbReference type="NCBI Taxonomy" id="4113"/>
    <lineage>
        <taxon>Eukaryota</taxon>
        <taxon>Viridiplantae</taxon>
        <taxon>Streptophyta</taxon>
        <taxon>Embryophyta</taxon>
        <taxon>Tracheophyta</taxon>
        <taxon>Spermatophyta</taxon>
        <taxon>Magnoliopsida</taxon>
        <taxon>eudicotyledons</taxon>
        <taxon>Gunneridae</taxon>
        <taxon>Pentapetalae</taxon>
        <taxon>asterids</taxon>
        <taxon>lamiids</taxon>
        <taxon>Solanales</taxon>
        <taxon>Solanaceae</taxon>
        <taxon>Solanoideae</taxon>
        <taxon>Solaneae</taxon>
        <taxon>Solanum</taxon>
    </lineage>
</organism>
<dbReference type="EnsemblPlants" id="PGSC0003DMT400085529">
    <property type="protein sequence ID" value="PGSC0003DMT400085529"/>
    <property type="gene ID" value="PGSC0003DMG400035100"/>
</dbReference>
<evidence type="ECO:0000259" key="2">
    <source>
        <dbReference type="Pfam" id="PF20167"/>
    </source>
</evidence>
<reference evidence="4" key="1">
    <citation type="journal article" date="2011" name="Nature">
        <title>Genome sequence and analysis of the tuber crop potato.</title>
        <authorList>
            <consortium name="The Potato Genome Sequencing Consortium"/>
        </authorList>
    </citation>
    <scope>NUCLEOTIDE SEQUENCE [LARGE SCALE GENOMIC DNA]</scope>
    <source>
        <strain evidence="4">cv. DM1-3 516 R44</strain>
    </source>
</reference>
<evidence type="ECO:0000313" key="3">
    <source>
        <dbReference type="EnsemblPlants" id="PGSC0003DMT400085529"/>
    </source>
</evidence>
<proteinExistence type="predicted"/>
<evidence type="ECO:0000313" key="4">
    <source>
        <dbReference type="Proteomes" id="UP000011115"/>
    </source>
</evidence>
<dbReference type="Pfam" id="PF20167">
    <property type="entry name" value="Transposase_32"/>
    <property type="match status" value="1"/>
</dbReference>
<dbReference type="Gramene" id="PGSC0003DMT400085529">
    <property type="protein sequence ID" value="PGSC0003DMT400085529"/>
    <property type="gene ID" value="PGSC0003DMG400035100"/>
</dbReference>
<reference evidence="3" key="2">
    <citation type="submission" date="2015-06" db="UniProtKB">
        <authorList>
            <consortium name="EnsemblPlants"/>
        </authorList>
    </citation>
    <scope>IDENTIFICATION</scope>
    <source>
        <strain evidence="3">DM1-3 516 R44</strain>
    </source>
</reference>
<dbReference type="InterPro" id="IPR046796">
    <property type="entry name" value="Transposase_32_dom"/>
</dbReference>
<dbReference type="PaxDb" id="4113-PGSC0003DMT400085529"/>
<dbReference type="GO" id="GO:0009523">
    <property type="term" value="C:photosystem II"/>
    <property type="evidence" value="ECO:0000318"/>
    <property type="project" value="GO_Central"/>
</dbReference>
<dbReference type="InParanoid" id="M1D9P6"/>
<feature type="compositionally biased region" description="Basic and acidic residues" evidence="1">
    <location>
        <begin position="1"/>
        <end position="15"/>
    </location>
</feature>
<protein>
    <recommendedName>
        <fullName evidence="2">Putative plant transposon protein domain-containing protein</fullName>
    </recommendedName>
</protein>
<sequence length="242" mass="27289">MTPLKGGKDKGKRPVSETPENNSTRERESVDSQAEPSEPDDDQILQSRRAKVRARSRPDSSRAPAADTVPAPAPIVMPVPPVVPPPRLLNRLKVDGLRKILKDKLLSTEGLEGRYFSVREILQWHRFHSFTTPRGPYIPTWVREFYSTYGDLVLQGKKKASAFRPVKSIMVRGKEVGCCSDLINSVLERATEFEHDYEGLATTQSLDELKGWLAPLISDTTPRWIEVGVQREKKDLNIAARY</sequence>
<feature type="domain" description="Putative plant transposon protein" evidence="2">
    <location>
        <begin position="124"/>
        <end position="242"/>
    </location>
</feature>
<keyword evidence="4" id="KW-1185">Reference proteome</keyword>